<proteinExistence type="predicted"/>
<reference evidence="2 3" key="1">
    <citation type="submission" date="2018-05" db="EMBL/GenBank/DDBJ databases">
        <title>Draft genome sequence of Scytalidium lignicola DSM 105466, a ubiquitous saprotrophic fungus.</title>
        <authorList>
            <person name="Buettner E."/>
            <person name="Gebauer A.M."/>
            <person name="Hofrichter M."/>
            <person name="Liers C."/>
            <person name="Kellner H."/>
        </authorList>
    </citation>
    <scope>NUCLEOTIDE SEQUENCE [LARGE SCALE GENOMIC DNA]</scope>
    <source>
        <strain evidence="2 3">DSM 105466</strain>
    </source>
</reference>
<dbReference type="EMBL" id="NCSJ02000090">
    <property type="protein sequence ID" value="RFU30830.1"/>
    <property type="molecule type" value="Genomic_DNA"/>
</dbReference>
<feature type="region of interest" description="Disordered" evidence="1">
    <location>
        <begin position="71"/>
        <end position="152"/>
    </location>
</feature>
<dbReference type="AlphaFoldDB" id="A0A3E2HBT1"/>
<evidence type="ECO:0000313" key="3">
    <source>
        <dbReference type="Proteomes" id="UP000258309"/>
    </source>
</evidence>
<feature type="compositionally biased region" description="Polar residues" evidence="1">
    <location>
        <begin position="132"/>
        <end position="143"/>
    </location>
</feature>
<feature type="compositionally biased region" description="Low complexity" evidence="1">
    <location>
        <begin position="1"/>
        <end position="15"/>
    </location>
</feature>
<organism evidence="2 3">
    <name type="scientific">Scytalidium lignicola</name>
    <name type="common">Hyphomycete</name>
    <dbReference type="NCBI Taxonomy" id="5539"/>
    <lineage>
        <taxon>Eukaryota</taxon>
        <taxon>Fungi</taxon>
        <taxon>Dikarya</taxon>
        <taxon>Ascomycota</taxon>
        <taxon>Pezizomycotina</taxon>
        <taxon>Leotiomycetes</taxon>
        <taxon>Leotiomycetes incertae sedis</taxon>
        <taxon>Scytalidium</taxon>
    </lineage>
</organism>
<feature type="non-terminal residue" evidence="2">
    <location>
        <position position="152"/>
    </location>
</feature>
<sequence length="152" mass="16746">MTTSEARSSAAAAAAKPPEGLYDPNTHHSRSFDSLDTLVPKSSHQCGYCSNQNTRVSSDMAIVEQKRSYGIGGAGNIRRPSDSFQPSRYDEEGTSSRRRSSVWSTFTPTPGSSPEGKRASFMSFFKKRRASEPSNTVEETQVQFRDVDLRGK</sequence>
<keyword evidence="3" id="KW-1185">Reference proteome</keyword>
<evidence type="ECO:0000313" key="2">
    <source>
        <dbReference type="EMBL" id="RFU30830.1"/>
    </source>
</evidence>
<accession>A0A3E2HBT1</accession>
<feature type="compositionally biased region" description="Polar residues" evidence="1">
    <location>
        <begin position="102"/>
        <end position="112"/>
    </location>
</feature>
<evidence type="ECO:0000256" key="1">
    <source>
        <dbReference type="SAM" id="MobiDB-lite"/>
    </source>
</evidence>
<feature type="non-terminal residue" evidence="2">
    <location>
        <position position="1"/>
    </location>
</feature>
<comment type="caution">
    <text evidence="2">The sequence shown here is derived from an EMBL/GenBank/DDBJ whole genome shotgun (WGS) entry which is preliminary data.</text>
</comment>
<gene>
    <name evidence="2" type="ORF">B7463_g5479</name>
</gene>
<feature type="region of interest" description="Disordered" evidence="1">
    <location>
        <begin position="1"/>
        <end position="34"/>
    </location>
</feature>
<dbReference type="OrthoDB" id="4772806at2759"/>
<name>A0A3E2HBT1_SCYLI</name>
<dbReference type="Proteomes" id="UP000258309">
    <property type="component" value="Unassembled WGS sequence"/>
</dbReference>
<protein>
    <submittedName>
        <fullName evidence="2">Uncharacterized protein</fullName>
    </submittedName>
</protein>